<dbReference type="EMBL" id="NEXF01000182">
    <property type="protein sequence ID" value="PSO07814.1"/>
    <property type="molecule type" value="Genomic_DNA"/>
</dbReference>
<evidence type="ECO:0000313" key="2">
    <source>
        <dbReference type="Proteomes" id="UP000242015"/>
    </source>
</evidence>
<organism evidence="1 2">
    <name type="scientific">Candidatus Marsarchaeota G2 archaeon BE_D</name>
    <dbReference type="NCBI Taxonomy" id="1978158"/>
    <lineage>
        <taxon>Archaea</taxon>
        <taxon>Candidatus Marsarchaeota</taxon>
        <taxon>Candidatus Marsarchaeota group 2</taxon>
    </lineage>
</organism>
<accession>A0A2R6CAB4</accession>
<sequence length="104" mass="12300">MGTRPEIKCFHFIIRAGILHVVREHGKSKKSVKPYPALKRLKVFVGDWDMELSRASFLPDPKTKIMIKPNHKQDDHDRGDDVSPPVMSWWKRNRLLYWDCRGYP</sequence>
<dbReference type="Proteomes" id="UP000242015">
    <property type="component" value="Unassembled WGS sequence"/>
</dbReference>
<name>A0A2R6CAB4_9ARCH</name>
<dbReference type="AlphaFoldDB" id="A0A2R6CAB4"/>
<reference evidence="1 2" key="1">
    <citation type="submission" date="2017-04" db="EMBL/GenBank/DDBJ databases">
        <title>Novel microbial lineages endemic to geothermal iron-oxide mats fill important gaps in the evolutionary history of Archaea.</title>
        <authorList>
            <person name="Jay Z.J."/>
            <person name="Beam J.P."/>
            <person name="Dlakic M."/>
            <person name="Rusch D.B."/>
            <person name="Kozubal M.A."/>
            <person name="Inskeep W.P."/>
        </authorList>
    </citation>
    <scope>NUCLEOTIDE SEQUENCE [LARGE SCALE GENOMIC DNA]</scope>
    <source>
        <strain evidence="1">BE_D</strain>
    </source>
</reference>
<evidence type="ECO:0000313" key="1">
    <source>
        <dbReference type="EMBL" id="PSO07814.1"/>
    </source>
</evidence>
<comment type="caution">
    <text evidence="1">The sequence shown here is derived from an EMBL/GenBank/DDBJ whole genome shotgun (WGS) entry which is preliminary data.</text>
</comment>
<proteinExistence type="predicted"/>
<gene>
    <name evidence="1" type="ORF">B9Q04_08835</name>
</gene>
<protein>
    <submittedName>
        <fullName evidence="1">Uncharacterized protein</fullName>
    </submittedName>
</protein>